<reference evidence="1 2" key="1">
    <citation type="submission" date="2018-07" db="EMBL/GenBank/DDBJ databases">
        <title>Genome analysis of Larkinella rosea.</title>
        <authorList>
            <person name="Zhou Z."/>
            <person name="Wang G."/>
        </authorList>
    </citation>
    <scope>NUCLEOTIDE SEQUENCE [LARGE SCALE GENOMIC DNA]</scope>
    <source>
        <strain evidence="2">zzj9</strain>
    </source>
</reference>
<organism evidence="1 2">
    <name type="scientific">Larkinella punicea</name>
    <dbReference type="NCBI Taxonomy" id="2315727"/>
    <lineage>
        <taxon>Bacteria</taxon>
        <taxon>Pseudomonadati</taxon>
        <taxon>Bacteroidota</taxon>
        <taxon>Cytophagia</taxon>
        <taxon>Cytophagales</taxon>
        <taxon>Spirosomataceae</taxon>
        <taxon>Larkinella</taxon>
    </lineage>
</organism>
<evidence type="ECO:0000313" key="1">
    <source>
        <dbReference type="EMBL" id="RCR66291.1"/>
    </source>
</evidence>
<name>A0A368JJJ3_9BACT</name>
<dbReference type="Proteomes" id="UP000253383">
    <property type="component" value="Unassembled WGS sequence"/>
</dbReference>
<accession>A0A368JJJ3</accession>
<keyword evidence="2" id="KW-1185">Reference proteome</keyword>
<comment type="caution">
    <text evidence="1">The sequence shown here is derived from an EMBL/GenBank/DDBJ whole genome shotgun (WGS) entry which is preliminary data.</text>
</comment>
<dbReference type="RefSeq" id="WP_114409307.1">
    <property type="nucleotide sequence ID" value="NZ_QOWE01000029.1"/>
</dbReference>
<protein>
    <submittedName>
        <fullName evidence="1">Uncharacterized protein</fullName>
    </submittedName>
</protein>
<proteinExistence type="predicted"/>
<gene>
    <name evidence="1" type="ORF">DUE52_27525</name>
</gene>
<sequence length="259" mass="29797">MIEQRFKMIEIRYQTALVVPPPYAHFFTLQLHPTNDGRLSINLTMTYTDREELDEEEITGEGFSMNDDYQWAGHLPAIWEQTVSDLARKTQLKTFNEEKLSDNQDYFLVTIETYAQGSQSGTPSQRSEWQFLSQELIQAVYEVSGKEKPFEATYLEIESGNRTEAHLTASFAGREVRLETRRANQPQAKTLPWKELKALMEVFFAVDYNSEEALLDVPRKPGRYLNLGTPEWYETGTAIIGDEGAVSKLRKVLVRLIQS</sequence>
<dbReference type="OrthoDB" id="934157at2"/>
<dbReference type="EMBL" id="QOWE01000029">
    <property type="protein sequence ID" value="RCR66291.1"/>
    <property type="molecule type" value="Genomic_DNA"/>
</dbReference>
<evidence type="ECO:0000313" key="2">
    <source>
        <dbReference type="Proteomes" id="UP000253383"/>
    </source>
</evidence>
<dbReference type="AlphaFoldDB" id="A0A368JJJ3"/>